<organism evidence="2 3">
    <name type="scientific">Chrysochromulina tobinii</name>
    <dbReference type="NCBI Taxonomy" id="1460289"/>
    <lineage>
        <taxon>Eukaryota</taxon>
        <taxon>Haptista</taxon>
        <taxon>Haptophyta</taxon>
        <taxon>Prymnesiophyceae</taxon>
        <taxon>Prymnesiales</taxon>
        <taxon>Chrysochromulinaceae</taxon>
        <taxon>Chrysochromulina</taxon>
    </lineage>
</organism>
<gene>
    <name evidence="2" type="ORF">Ctob_016003</name>
</gene>
<name>A0A0M0LRY8_9EUKA</name>
<proteinExistence type="predicted"/>
<sequence>MTRYASACDMPGMAPTKMRATYSRLRSTTKTRRLTRGSVQRRGGHPGADAAHRLTLSLNSNTLYFLAFSLSLSDDGFVGASCGTSTFGLTGASTCMATRAVRSESTVREALAGVTSGMSARAGTTSADAEPSSPQSTTKSGKQALMAGLL</sequence>
<evidence type="ECO:0000313" key="2">
    <source>
        <dbReference type="EMBL" id="KOO53814.1"/>
    </source>
</evidence>
<feature type="region of interest" description="Disordered" evidence="1">
    <location>
        <begin position="115"/>
        <end position="144"/>
    </location>
</feature>
<dbReference type="AlphaFoldDB" id="A0A0M0LRY8"/>
<accession>A0A0M0LRY8</accession>
<dbReference type="EMBL" id="JWZX01000048">
    <property type="protein sequence ID" value="KOO53814.1"/>
    <property type="molecule type" value="Genomic_DNA"/>
</dbReference>
<feature type="compositionally biased region" description="Polar residues" evidence="1">
    <location>
        <begin position="116"/>
        <end position="141"/>
    </location>
</feature>
<protein>
    <submittedName>
        <fullName evidence="2">Uncharacterized protein</fullName>
    </submittedName>
</protein>
<evidence type="ECO:0000256" key="1">
    <source>
        <dbReference type="SAM" id="MobiDB-lite"/>
    </source>
</evidence>
<comment type="caution">
    <text evidence="2">The sequence shown here is derived from an EMBL/GenBank/DDBJ whole genome shotgun (WGS) entry which is preliminary data.</text>
</comment>
<dbReference type="Proteomes" id="UP000037460">
    <property type="component" value="Unassembled WGS sequence"/>
</dbReference>
<keyword evidence="3" id="KW-1185">Reference proteome</keyword>
<feature type="non-terminal residue" evidence="2">
    <location>
        <position position="150"/>
    </location>
</feature>
<evidence type="ECO:0000313" key="3">
    <source>
        <dbReference type="Proteomes" id="UP000037460"/>
    </source>
</evidence>
<reference evidence="3" key="1">
    <citation type="journal article" date="2015" name="PLoS Genet.">
        <title>Genome Sequence and Transcriptome Analyses of Chrysochromulina tobin: Metabolic Tools for Enhanced Algal Fitness in the Prominent Order Prymnesiales (Haptophyceae).</title>
        <authorList>
            <person name="Hovde B.T."/>
            <person name="Deodato C.R."/>
            <person name="Hunsperger H.M."/>
            <person name="Ryken S.A."/>
            <person name="Yost W."/>
            <person name="Jha R.K."/>
            <person name="Patterson J."/>
            <person name="Monnat R.J. Jr."/>
            <person name="Barlow S.B."/>
            <person name="Starkenburg S.R."/>
            <person name="Cattolico R.A."/>
        </authorList>
    </citation>
    <scope>NUCLEOTIDE SEQUENCE</scope>
    <source>
        <strain evidence="3">CCMP291</strain>
    </source>
</reference>